<protein>
    <submittedName>
        <fullName evidence="1">Uncharacterized protein</fullName>
    </submittedName>
</protein>
<dbReference type="EMBL" id="GBXM01006782">
    <property type="protein sequence ID" value="JAI01796.1"/>
    <property type="molecule type" value="Transcribed_RNA"/>
</dbReference>
<accession>A0A0E9XJ11</accession>
<dbReference type="AlphaFoldDB" id="A0A0E9XJ11"/>
<name>A0A0E9XJ11_ANGAN</name>
<proteinExistence type="predicted"/>
<organism evidence="1">
    <name type="scientific">Anguilla anguilla</name>
    <name type="common">European freshwater eel</name>
    <name type="synonym">Muraena anguilla</name>
    <dbReference type="NCBI Taxonomy" id="7936"/>
    <lineage>
        <taxon>Eukaryota</taxon>
        <taxon>Metazoa</taxon>
        <taxon>Chordata</taxon>
        <taxon>Craniata</taxon>
        <taxon>Vertebrata</taxon>
        <taxon>Euteleostomi</taxon>
        <taxon>Actinopterygii</taxon>
        <taxon>Neopterygii</taxon>
        <taxon>Teleostei</taxon>
        <taxon>Anguilliformes</taxon>
        <taxon>Anguillidae</taxon>
        <taxon>Anguilla</taxon>
    </lineage>
</organism>
<reference evidence="1" key="2">
    <citation type="journal article" date="2015" name="Fish Shellfish Immunol.">
        <title>Early steps in the European eel (Anguilla anguilla)-Vibrio vulnificus interaction in the gills: Role of the RtxA13 toxin.</title>
        <authorList>
            <person name="Callol A."/>
            <person name="Pajuelo D."/>
            <person name="Ebbesson L."/>
            <person name="Teles M."/>
            <person name="MacKenzie S."/>
            <person name="Amaro C."/>
        </authorList>
    </citation>
    <scope>NUCLEOTIDE SEQUENCE</scope>
</reference>
<sequence length="47" mass="5515">MYVHYELSIRSKFVCISRSSFKLQTSLHILRVKPFITAYLALVRNAL</sequence>
<evidence type="ECO:0000313" key="1">
    <source>
        <dbReference type="EMBL" id="JAI01796.1"/>
    </source>
</evidence>
<reference evidence="1" key="1">
    <citation type="submission" date="2014-11" db="EMBL/GenBank/DDBJ databases">
        <authorList>
            <person name="Amaro Gonzalez C."/>
        </authorList>
    </citation>
    <scope>NUCLEOTIDE SEQUENCE</scope>
</reference>